<dbReference type="RefSeq" id="WP_091937624.1">
    <property type="nucleotide sequence ID" value="NZ_FNCY01000008.1"/>
</dbReference>
<keyword evidence="4" id="KW-1185">Reference proteome</keyword>
<sequence>MRFAIPLADGKLAVHFGHCASFALIDADPVGKTIQQRQDIDAPPHQPGLLPPWLAERGVNRIIAGGMGLRAQQLFVAEGIEVLVGAPVDTPENLVTACLNGMLQTGVNACDH</sequence>
<reference evidence="3 4" key="1">
    <citation type="submission" date="2016-10" db="EMBL/GenBank/DDBJ databases">
        <authorList>
            <person name="de Groot N.N."/>
        </authorList>
    </citation>
    <scope>NUCLEOTIDE SEQUENCE [LARGE SCALE GENOMIC DNA]</scope>
    <source>
        <strain evidence="3 4">DSM 5885</strain>
    </source>
</reference>
<dbReference type="PANTHER" id="PTHR42983">
    <property type="entry name" value="DINITROGENASE IRON-MOLYBDENUM COFACTOR PROTEIN-RELATED"/>
    <property type="match status" value="1"/>
</dbReference>
<gene>
    <name evidence="3" type="ORF">SAMN05660652_02245</name>
</gene>
<evidence type="ECO:0000256" key="1">
    <source>
        <dbReference type="ARBA" id="ARBA00023231"/>
    </source>
</evidence>
<feature type="domain" description="Dinitrogenase iron-molybdenum cofactor biosynthesis" evidence="2">
    <location>
        <begin position="10"/>
        <end position="96"/>
    </location>
</feature>
<evidence type="ECO:0000313" key="3">
    <source>
        <dbReference type="EMBL" id="SDH75416.1"/>
    </source>
</evidence>
<dbReference type="PANTHER" id="PTHR42983:SF1">
    <property type="entry name" value="IRON-MOLYBDENUM PROTEIN"/>
    <property type="match status" value="1"/>
</dbReference>
<dbReference type="Proteomes" id="UP000198607">
    <property type="component" value="Unassembled WGS sequence"/>
</dbReference>
<dbReference type="Gene3D" id="3.30.420.130">
    <property type="entry name" value="Dinitrogenase iron-molybdenum cofactor biosynthesis domain"/>
    <property type="match status" value="1"/>
</dbReference>
<dbReference type="InterPro" id="IPR003731">
    <property type="entry name" value="Di-Nase_FeMo-co_biosynth"/>
</dbReference>
<dbReference type="AlphaFoldDB" id="A0A1G8EZU2"/>
<name>A0A1G8EZU2_9RHOO</name>
<dbReference type="Pfam" id="PF02579">
    <property type="entry name" value="Nitro_FeMo-Co"/>
    <property type="match status" value="1"/>
</dbReference>
<dbReference type="STRING" id="83767.SAMN05660652_02245"/>
<protein>
    <submittedName>
        <fullName evidence="3">Predicted Fe-Mo cluster-binding protein, NifX family</fullName>
    </submittedName>
</protein>
<evidence type="ECO:0000259" key="2">
    <source>
        <dbReference type="Pfam" id="PF02579"/>
    </source>
</evidence>
<proteinExistence type="predicted"/>
<dbReference type="EMBL" id="FNCY01000008">
    <property type="protein sequence ID" value="SDH75416.1"/>
    <property type="molecule type" value="Genomic_DNA"/>
</dbReference>
<dbReference type="OrthoDB" id="280278at2"/>
<keyword evidence="1" id="KW-0535">Nitrogen fixation</keyword>
<dbReference type="SUPFAM" id="SSF53146">
    <property type="entry name" value="Nitrogenase accessory factor-like"/>
    <property type="match status" value="1"/>
</dbReference>
<accession>A0A1G8EZU2</accession>
<evidence type="ECO:0000313" key="4">
    <source>
        <dbReference type="Proteomes" id="UP000198607"/>
    </source>
</evidence>
<organism evidence="3 4">
    <name type="scientific">Propionivibrio dicarboxylicus</name>
    <dbReference type="NCBI Taxonomy" id="83767"/>
    <lineage>
        <taxon>Bacteria</taxon>
        <taxon>Pseudomonadati</taxon>
        <taxon>Pseudomonadota</taxon>
        <taxon>Betaproteobacteria</taxon>
        <taxon>Rhodocyclales</taxon>
        <taxon>Rhodocyclaceae</taxon>
        <taxon>Propionivibrio</taxon>
    </lineage>
</organism>
<dbReference type="InterPro" id="IPR036105">
    <property type="entry name" value="DiNase_FeMo-co_biosyn_sf"/>
</dbReference>